<proteinExistence type="predicted"/>
<organism evidence="1">
    <name type="scientific">Ovis aries</name>
    <name type="common">Sheep</name>
    <dbReference type="NCBI Taxonomy" id="9940"/>
    <lineage>
        <taxon>Eukaryota</taxon>
        <taxon>Metazoa</taxon>
        <taxon>Chordata</taxon>
        <taxon>Craniata</taxon>
        <taxon>Vertebrata</taxon>
        <taxon>Euteleostomi</taxon>
        <taxon>Mammalia</taxon>
        <taxon>Eutheria</taxon>
        <taxon>Laurasiatheria</taxon>
        <taxon>Artiodactyla</taxon>
        <taxon>Ruminantia</taxon>
        <taxon>Pecora</taxon>
        <taxon>Bovidae</taxon>
        <taxon>Caprinae</taxon>
        <taxon>Ovis</taxon>
    </lineage>
</organism>
<reference evidence="1" key="3">
    <citation type="submission" date="2025-09" db="UniProtKB">
        <authorList>
            <consortium name="Ensembl"/>
        </authorList>
    </citation>
    <scope>IDENTIFICATION</scope>
</reference>
<evidence type="ECO:0000313" key="1">
    <source>
        <dbReference type="Ensembl" id="ENSOARP00020049802.1"/>
    </source>
</evidence>
<dbReference type="Ensembl" id="ENSOART00020067542.1">
    <property type="protein sequence ID" value="ENSOARP00020049802.1"/>
    <property type="gene ID" value="ENSOARG00020026689.1"/>
</dbReference>
<accession>A0AC11DTZ6</accession>
<reference evidence="1" key="1">
    <citation type="submission" date="2020-11" db="EMBL/GenBank/DDBJ databases">
        <authorList>
            <person name="Davenport K.M."/>
            <person name="Bickhart D.M."/>
            <person name="Smith T.P.L."/>
            <person name="Murdoch B.M."/>
            <person name="Rosen B.D."/>
        </authorList>
    </citation>
    <scope>NUCLEOTIDE SEQUENCE [LARGE SCALE GENOMIC DNA]</scope>
    <source>
        <strain evidence="1">OAR_USU_Benz2616</strain>
    </source>
</reference>
<reference evidence="1" key="2">
    <citation type="submission" date="2025-08" db="UniProtKB">
        <authorList>
            <consortium name="Ensembl"/>
        </authorList>
    </citation>
    <scope>IDENTIFICATION</scope>
</reference>
<protein>
    <submittedName>
        <fullName evidence="1">Uncharacterized protein</fullName>
    </submittedName>
</protein>
<sequence length="135" mass="15774">MSIELVMPSNHLILRCPLLLLPSIFPSIRVFSNEPALHIRWPEYWSFSFSISPSNEHPGLISFRMDWLHFLAVQGTLKTLLQHHSSKVSILRRLDFFIVQLSHPYMTTGKTIALTRWAFVDKVMSLLFICYLDWS</sequence>
<name>A0AC11DTZ6_SHEEP</name>